<feature type="transmembrane region" description="Helical" evidence="5">
    <location>
        <begin position="205"/>
        <end position="221"/>
    </location>
</feature>
<feature type="transmembrane region" description="Helical" evidence="5">
    <location>
        <begin position="113"/>
        <end position="139"/>
    </location>
</feature>
<feature type="domain" description="O-antigen ligase-related" evidence="6">
    <location>
        <begin position="192"/>
        <end position="354"/>
    </location>
</feature>
<comment type="caution">
    <text evidence="7">The sequence shown here is derived from an EMBL/GenBank/DDBJ whole genome shotgun (WGS) entry which is preliminary data.</text>
</comment>
<sequence>MTSLIKYLLLLTVFLTPLLSATYNLGYEQIKAFFFILSISLIGLLWRGKGFKWTQILKIAGIFILILLLTSLNGIDVMGSIVGNYPYFQGWILYAYLFLFSLIVSWTKIKLKYWAAVLSISATLISLLAIKEWLLINIFHAQIPNYAGRAVSTFGQPNFFAGFLLLSLPFCYFLFKNQDKRLVVLGWGGGLVAMVGILISYSRSTILLALVLLLLGLTNELKLKFKVGLIAGVIVLGSIIIALNVSSGLVGNEVSKPFVTQNPDLTKESVEKRAYIWPEALKIAWQKPLTGYGLENIGQAFADYFEENKHPLFEENLKVSPVLISLKELSINRSHSYVLDLLLFSGVIGLLGWLGLVGVLLNKLRQNIHDREQNVLLISLITYLVWVQFQNQSVVHLLYFWLLVGLIDK</sequence>
<evidence type="ECO:0000256" key="1">
    <source>
        <dbReference type="ARBA" id="ARBA00004141"/>
    </source>
</evidence>
<evidence type="ECO:0000313" key="7">
    <source>
        <dbReference type="EMBL" id="OGE27239.1"/>
    </source>
</evidence>
<dbReference type="GO" id="GO:0016020">
    <property type="term" value="C:membrane"/>
    <property type="evidence" value="ECO:0007669"/>
    <property type="project" value="UniProtKB-SubCell"/>
</dbReference>
<keyword evidence="4 5" id="KW-0472">Membrane</keyword>
<dbReference type="InterPro" id="IPR007016">
    <property type="entry name" value="O-antigen_ligase-rel_domated"/>
</dbReference>
<evidence type="ECO:0000256" key="5">
    <source>
        <dbReference type="SAM" id="Phobius"/>
    </source>
</evidence>
<dbReference type="PANTHER" id="PTHR37422:SF13">
    <property type="entry name" value="LIPOPOLYSACCHARIDE BIOSYNTHESIS PROTEIN PA4999-RELATED"/>
    <property type="match status" value="1"/>
</dbReference>
<organism evidence="7 8">
    <name type="scientific">Candidatus Daviesbacteria bacterium RIFCSPHIGHO2_01_FULL_40_11</name>
    <dbReference type="NCBI Taxonomy" id="1797762"/>
    <lineage>
        <taxon>Bacteria</taxon>
        <taxon>Candidatus Daviesiibacteriota</taxon>
    </lineage>
</organism>
<accession>A0A1F5JF63</accession>
<feature type="transmembrane region" description="Helical" evidence="5">
    <location>
        <begin position="341"/>
        <end position="362"/>
    </location>
</feature>
<dbReference type="Pfam" id="PF04932">
    <property type="entry name" value="Wzy_C"/>
    <property type="match status" value="1"/>
</dbReference>
<feature type="transmembrane region" description="Helical" evidence="5">
    <location>
        <begin position="159"/>
        <end position="175"/>
    </location>
</feature>
<reference evidence="7 8" key="1">
    <citation type="journal article" date="2016" name="Nat. Commun.">
        <title>Thousands of microbial genomes shed light on interconnected biogeochemical processes in an aquifer system.</title>
        <authorList>
            <person name="Anantharaman K."/>
            <person name="Brown C.T."/>
            <person name="Hug L.A."/>
            <person name="Sharon I."/>
            <person name="Castelle C.J."/>
            <person name="Probst A.J."/>
            <person name="Thomas B.C."/>
            <person name="Singh A."/>
            <person name="Wilkins M.J."/>
            <person name="Karaoz U."/>
            <person name="Brodie E.L."/>
            <person name="Williams K.H."/>
            <person name="Hubbard S.S."/>
            <person name="Banfield J.F."/>
        </authorList>
    </citation>
    <scope>NUCLEOTIDE SEQUENCE [LARGE SCALE GENOMIC DNA]</scope>
</reference>
<proteinExistence type="predicted"/>
<name>A0A1F5JF63_9BACT</name>
<feature type="transmembrane region" description="Helical" evidence="5">
    <location>
        <begin position="59"/>
        <end position="82"/>
    </location>
</feature>
<dbReference type="AlphaFoldDB" id="A0A1F5JF63"/>
<evidence type="ECO:0000313" key="8">
    <source>
        <dbReference type="Proteomes" id="UP000177555"/>
    </source>
</evidence>
<dbReference type="EMBL" id="MFCP01000042">
    <property type="protein sequence ID" value="OGE27239.1"/>
    <property type="molecule type" value="Genomic_DNA"/>
</dbReference>
<feature type="transmembrane region" description="Helical" evidence="5">
    <location>
        <begin position="374"/>
        <end position="402"/>
    </location>
</feature>
<feature type="transmembrane region" description="Helical" evidence="5">
    <location>
        <begin position="228"/>
        <end position="250"/>
    </location>
</feature>
<evidence type="ECO:0000256" key="3">
    <source>
        <dbReference type="ARBA" id="ARBA00022989"/>
    </source>
</evidence>
<comment type="subcellular location">
    <subcellularLocation>
        <location evidence="1">Membrane</location>
        <topology evidence="1">Multi-pass membrane protein</topology>
    </subcellularLocation>
</comment>
<dbReference type="InterPro" id="IPR051533">
    <property type="entry name" value="WaaL-like"/>
</dbReference>
<dbReference type="PANTHER" id="PTHR37422">
    <property type="entry name" value="TEICHURONIC ACID BIOSYNTHESIS PROTEIN TUAE"/>
    <property type="match status" value="1"/>
</dbReference>
<evidence type="ECO:0000259" key="6">
    <source>
        <dbReference type="Pfam" id="PF04932"/>
    </source>
</evidence>
<dbReference type="Proteomes" id="UP000177555">
    <property type="component" value="Unassembled WGS sequence"/>
</dbReference>
<feature type="transmembrane region" description="Helical" evidence="5">
    <location>
        <begin position="88"/>
        <end position="106"/>
    </location>
</feature>
<evidence type="ECO:0000256" key="2">
    <source>
        <dbReference type="ARBA" id="ARBA00022692"/>
    </source>
</evidence>
<gene>
    <name evidence="7" type="ORF">A2867_05125</name>
</gene>
<keyword evidence="2 5" id="KW-0812">Transmembrane</keyword>
<feature type="transmembrane region" description="Helical" evidence="5">
    <location>
        <begin position="182"/>
        <end position="199"/>
    </location>
</feature>
<evidence type="ECO:0000256" key="4">
    <source>
        <dbReference type="ARBA" id="ARBA00023136"/>
    </source>
</evidence>
<feature type="transmembrane region" description="Helical" evidence="5">
    <location>
        <begin position="30"/>
        <end position="47"/>
    </location>
</feature>
<protein>
    <recommendedName>
        <fullName evidence="6">O-antigen ligase-related domain-containing protein</fullName>
    </recommendedName>
</protein>
<keyword evidence="3 5" id="KW-1133">Transmembrane helix</keyword>